<evidence type="ECO:0000256" key="4">
    <source>
        <dbReference type="SAM" id="Coils"/>
    </source>
</evidence>
<keyword evidence="3" id="KW-0862">Zinc</keyword>
<evidence type="ECO:0000256" key="2">
    <source>
        <dbReference type="ARBA" id="ARBA00022771"/>
    </source>
</evidence>
<feature type="non-terminal residue" evidence="6">
    <location>
        <position position="194"/>
    </location>
</feature>
<reference evidence="6" key="1">
    <citation type="submission" date="2022-03" db="EMBL/GenBank/DDBJ databases">
        <authorList>
            <person name="Martin H S."/>
        </authorList>
    </citation>
    <scope>NUCLEOTIDE SEQUENCE</scope>
</reference>
<gene>
    <name evidence="6" type="ORF">IPOD504_LOCUS2833</name>
</gene>
<evidence type="ECO:0000256" key="1">
    <source>
        <dbReference type="ARBA" id="ARBA00022723"/>
    </source>
</evidence>
<dbReference type="SUPFAM" id="SSF57903">
    <property type="entry name" value="FYVE/PHD zinc finger"/>
    <property type="match status" value="1"/>
</dbReference>
<protein>
    <recommendedName>
        <fullName evidence="5">Zinc finger PHD-type domain-containing protein</fullName>
    </recommendedName>
</protein>
<evidence type="ECO:0000259" key="5">
    <source>
        <dbReference type="SMART" id="SM00249"/>
    </source>
</evidence>
<evidence type="ECO:0000256" key="3">
    <source>
        <dbReference type="ARBA" id="ARBA00022833"/>
    </source>
</evidence>
<dbReference type="PROSITE" id="PS01359">
    <property type="entry name" value="ZF_PHD_1"/>
    <property type="match status" value="1"/>
</dbReference>
<feature type="coiled-coil region" evidence="4">
    <location>
        <begin position="81"/>
        <end position="130"/>
    </location>
</feature>
<dbReference type="Proteomes" id="UP000837857">
    <property type="component" value="Chromosome 12"/>
</dbReference>
<keyword evidence="2" id="KW-0863">Zinc-finger</keyword>
<keyword evidence="4" id="KW-0175">Coiled coil</keyword>
<dbReference type="InterPro" id="IPR019786">
    <property type="entry name" value="Zinc_finger_PHD-type_CS"/>
</dbReference>
<dbReference type="InterPro" id="IPR013083">
    <property type="entry name" value="Znf_RING/FYVE/PHD"/>
</dbReference>
<dbReference type="Gene3D" id="3.30.40.10">
    <property type="entry name" value="Zinc/RING finger domain, C3HC4 (zinc finger)"/>
    <property type="match status" value="1"/>
</dbReference>
<organism evidence="6 7">
    <name type="scientific">Iphiclides podalirius</name>
    <name type="common">scarce swallowtail</name>
    <dbReference type="NCBI Taxonomy" id="110791"/>
    <lineage>
        <taxon>Eukaryota</taxon>
        <taxon>Metazoa</taxon>
        <taxon>Ecdysozoa</taxon>
        <taxon>Arthropoda</taxon>
        <taxon>Hexapoda</taxon>
        <taxon>Insecta</taxon>
        <taxon>Pterygota</taxon>
        <taxon>Neoptera</taxon>
        <taxon>Endopterygota</taxon>
        <taxon>Lepidoptera</taxon>
        <taxon>Glossata</taxon>
        <taxon>Ditrysia</taxon>
        <taxon>Papilionoidea</taxon>
        <taxon>Papilionidae</taxon>
        <taxon>Papilioninae</taxon>
        <taxon>Iphiclides</taxon>
    </lineage>
</organism>
<dbReference type="InterPro" id="IPR001965">
    <property type="entry name" value="Znf_PHD"/>
</dbReference>
<sequence length="194" mass="21935">MAKCNKCNIQINKSDEPPAVSCSKCSLYWHVLCAGLRCTPRDKLNWRCDACRLNQSKKTVKSKVTAHEDSSSPKSPVVIEGEEIVANIKDLRQELESIKKDMNEKAPNIQVGLEKRIEIVEAKLMDLENLGDLLNGFQVRVTALEECNNYLEQCERVNNLEVHGLAEQPNEQPIDVILRISDFLGIAMTRTDIR</sequence>
<name>A0ABN8HVT9_9NEOP</name>
<proteinExistence type="predicted"/>
<feature type="domain" description="Zinc finger PHD-type" evidence="5">
    <location>
        <begin position="3"/>
        <end position="52"/>
    </location>
</feature>
<evidence type="ECO:0000313" key="6">
    <source>
        <dbReference type="EMBL" id="CAH2040832.1"/>
    </source>
</evidence>
<accession>A0ABN8HVT9</accession>
<dbReference type="EMBL" id="OW152824">
    <property type="protein sequence ID" value="CAH2040832.1"/>
    <property type="molecule type" value="Genomic_DNA"/>
</dbReference>
<keyword evidence="7" id="KW-1185">Reference proteome</keyword>
<dbReference type="SMART" id="SM00249">
    <property type="entry name" value="PHD"/>
    <property type="match status" value="1"/>
</dbReference>
<dbReference type="InterPro" id="IPR011011">
    <property type="entry name" value="Znf_FYVE_PHD"/>
</dbReference>
<keyword evidence="1" id="KW-0479">Metal-binding</keyword>
<evidence type="ECO:0000313" key="7">
    <source>
        <dbReference type="Proteomes" id="UP000837857"/>
    </source>
</evidence>